<name>A0ABQ6HBY2_9GAMM</name>
<feature type="transmembrane region" description="Helical" evidence="1">
    <location>
        <begin position="60"/>
        <end position="80"/>
    </location>
</feature>
<evidence type="ECO:0000313" key="2">
    <source>
        <dbReference type="EMBL" id="GLX84905.1"/>
    </source>
</evidence>
<dbReference type="PANTHER" id="PTHR34351:SF1">
    <property type="entry name" value="SLR1927 PROTEIN"/>
    <property type="match status" value="1"/>
</dbReference>
<proteinExistence type="predicted"/>
<evidence type="ECO:0000313" key="3">
    <source>
        <dbReference type="Proteomes" id="UP001157134"/>
    </source>
</evidence>
<evidence type="ECO:0000256" key="1">
    <source>
        <dbReference type="SAM" id="Phobius"/>
    </source>
</evidence>
<keyword evidence="1" id="KW-1133">Transmembrane helix</keyword>
<dbReference type="Proteomes" id="UP001157134">
    <property type="component" value="Unassembled WGS sequence"/>
</dbReference>
<keyword evidence="1" id="KW-0812">Transmembrane</keyword>
<protein>
    <recommendedName>
        <fullName evidence="4">DUF58 domain-containing protein</fullName>
    </recommendedName>
</protein>
<dbReference type="RefSeq" id="WP_284296595.1">
    <property type="nucleotide sequence ID" value="NZ_BSSV01000002.1"/>
</dbReference>
<feature type="transmembrane region" description="Helical" evidence="1">
    <location>
        <begin position="31"/>
        <end position="53"/>
    </location>
</feature>
<organism evidence="2 3">
    <name type="scientific">Thalassotalea loyana</name>
    <dbReference type="NCBI Taxonomy" id="280483"/>
    <lineage>
        <taxon>Bacteria</taxon>
        <taxon>Pseudomonadati</taxon>
        <taxon>Pseudomonadota</taxon>
        <taxon>Gammaproteobacteria</taxon>
        <taxon>Alteromonadales</taxon>
        <taxon>Colwelliaceae</taxon>
        <taxon>Thalassotalea</taxon>
    </lineage>
</organism>
<dbReference type="PANTHER" id="PTHR34351">
    <property type="entry name" value="SLR1927 PROTEIN-RELATED"/>
    <property type="match status" value="1"/>
</dbReference>
<keyword evidence="1" id="KW-0472">Membrane</keyword>
<evidence type="ECO:0008006" key="4">
    <source>
        <dbReference type="Google" id="ProtNLM"/>
    </source>
</evidence>
<comment type="caution">
    <text evidence="2">The sequence shown here is derived from an EMBL/GenBank/DDBJ whole genome shotgun (WGS) entry which is preliminary data.</text>
</comment>
<dbReference type="EMBL" id="BSSV01000002">
    <property type="protein sequence ID" value="GLX84905.1"/>
    <property type="molecule type" value="Genomic_DNA"/>
</dbReference>
<gene>
    <name evidence="2" type="ORF">tloyanaT_11570</name>
</gene>
<reference evidence="2 3" key="1">
    <citation type="submission" date="2023-03" db="EMBL/GenBank/DDBJ databases">
        <title>Thalassotalea loyana LMG 22536T draft genome sequence.</title>
        <authorList>
            <person name="Sawabe T."/>
        </authorList>
    </citation>
    <scope>NUCLEOTIDE SEQUENCE [LARGE SCALE GENOMIC DNA]</scope>
    <source>
        <strain evidence="2 3">LMG 22536</strain>
    </source>
</reference>
<accession>A0ABQ6HBY2</accession>
<keyword evidence="3" id="KW-1185">Reference proteome</keyword>
<sequence length="318" mass="36365">MLNSYVQTRLQKWLKQRIPPAKQHVLSSQNIFIFPSFFGFAYLFMVLIIFLLGTNYQNNIILIFSFLLASLFVTAMLFSFQNLNHIEVKLLNEPQGFANKLSYLKLDVSSLKQHHNLFLYVEPESHQGVLIDITKAQGDTAHLVPVLHGQRGVQTLERLRVESNFPLGLFKTWTRLNMASQLITFPEPKLPAQTPQARRVLEGEHDGHNVAIEQSGDFYQLESYQPGQPLSKVAWKHLAKTQQWLSRSHASATIDDLWLDYEQMPSSLLEEKYCQLCALVLEHHTLNQAYGLRLPQKTIEIAQGESHQIACLMALAKA</sequence>